<protein>
    <submittedName>
        <fullName evidence="2">DUF1579 domain-containing protein</fullName>
    </submittedName>
</protein>
<dbReference type="RefSeq" id="WP_194929624.1">
    <property type="nucleotide sequence ID" value="NZ_JADLZT010000002.1"/>
</dbReference>
<proteinExistence type="predicted"/>
<dbReference type="Proteomes" id="UP001429984">
    <property type="component" value="Unassembled WGS sequence"/>
</dbReference>
<dbReference type="EMBL" id="JADLZT010000002">
    <property type="protein sequence ID" value="MBF6023012.1"/>
    <property type="molecule type" value="Genomic_DNA"/>
</dbReference>
<evidence type="ECO:0000256" key="1">
    <source>
        <dbReference type="SAM" id="SignalP"/>
    </source>
</evidence>
<comment type="caution">
    <text evidence="2">The sequence shown here is derived from an EMBL/GenBank/DDBJ whole genome shotgun (WGS) entry which is preliminary data.</text>
</comment>
<keyword evidence="1" id="KW-0732">Signal</keyword>
<organism evidence="2 3">
    <name type="scientific">Lysobacter niastensis</name>
    <dbReference type="NCBI Taxonomy" id="380629"/>
    <lineage>
        <taxon>Bacteria</taxon>
        <taxon>Pseudomonadati</taxon>
        <taxon>Pseudomonadota</taxon>
        <taxon>Gammaproteobacteria</taxon>
        <taxon>Lysobacterales</taxon>
        <taxon>Lysobacteraceae</taxon>
        <taxon>Lysobacter</taxon>
    </lineage>
</organism>
<evidence type="ECO:0000313" key="3">
    <source>
        <dbReference type="Proteomes" id="UP001429984"/>
    </source>
</evidence>
<keyword evidence="3" id="KW-1185">Reference proteome</keyword>
<dbReference type="InterPro" id="IPR011473">
    <property type="entry name" value="DUF1579"/>
</dbReference>
<sequence length="201" mass="22165">MKYTQVSLAALALLVALPLAAQDKQPPKMTAEQQAMMAAWEKAAAPGEPHKQLAAMAGQWNVKQTMWMDPKGEPMVQTGSATNTIALGGRHLRQDYRGEWMGQPFEGTGYTGYDNVTGKYYSTWVDSGSTGLFVARGDYDAATKTYTFKGEMADAAAGGKLVPIRDVLRVVDNDHHVFEMYETRDGKEARVMQLDYTRSSK</sequence>
<name>A0ABS0B3Y4_9GAMM</name>
<evidence type="ECO:0000313" key="2">
    <source>
        <dbReference type="EMBL" id="MBF6023012.1"/>
    </source>
</evidence>
<reference evidence="2 3" key="1">
    <citation type="submission" date="2020-11" db="EMBL/GenBank/DDBJ databases">
        <title>Draft Genome Sequence and Secondary Metabolite Biosynthetic Potential of the Lysobacter niastensis Type strain DSM 18481.</title>
        <authorList>
            <person name="Turrini P."/>
            <person name="Artuso I."/>
            <person name="Tescari M."/>
            <person name="Lugli G.A."/>
            <person name="Frangipani E."/>
            <person name="Ventura M."/>
            <person name="Visca P."/>
        </authorList>
    </citation>
    <scope>NUCLEOTIDE SEQUENCE [LARGE SCALE GENOMIC DNA]</scope>
    <source>
        <strain evidence="2 3">DSM 18481</strain>
    </source>
</reference>
<feature type="signal peptide" evidence="1">
    <location>
        <begin position="1"/>
        <end position="21"/>
    </location>
</feature>
<feature type="chain" id="PRO_5046781582" evidence="1">
    <location>
        <begin position="22"/>
        <end position="201"/>
    </location>
</feature>
<gene>
    <name evidence="2" type="ORF">IU514_03120</name>
</gene>
<dbReference type="Pfam" id="PF07617">
    <property type="entry name" value="DUF1579"/>
    <property type="match status" value="1"/>
</dbReference>
<accession>A0ABS0B3Y4</accession>